<organism evidence="2 3">
    <name type="scientific">Candidatus Nomurabacteria bacterium RIFCSPLOWO2_12_FULL_46_14</name>
    <dbReference type="NCBI Taxonomy" id="1801797"/>
    <lineage>
        <taxon>Bacteria</taxon>
        <taxon>Candidatus Nomuraibacteriota</taxon>
    </lineage>
</organism>
<name>A0A1F6Y893_9BACT</name>
<evidence type="ECO:0000313" key="3">
    <source>
        <dbReference type="Proteomes" id="UP000176192"/>
    </source>
</evidence>
<proteinExistence type="predicted"/>
<dbReference type="EMBL" id="MFVV01000039">
    <property type="protein sequence ID" value="OGJ02588.1"/>
    <property type="molecule type" value="Genomic_DNA"/>
</dbReference>
<protein>
    <recommendedName>
        <fullName evidence="1">Thoeris protein ThsB TIR-like domain-containing protein</fullName>
    </recommendedName>
</protein>
<reference evidence="2 3" key="1">
    <citation type="journal article" date="2016" name="Nat. Commun.">
        <title>Thousands of microbial genomes shed light on interconnected biogeochemical processes in an aquifer system.</title>
        <authorList>
            <person name="Anantharaman K."/>
            <person name="Brown C.T."/>
            <person name="Hug L.A."/>
            <person name="Sharon I."/>
            <person name="Castelle C.J."/>
            <person name="Probst A.J."/>
            <person name="Thomas B.C."/>
            <person name="Singh A."/>
            <person name="Wilkins M.J."/>
            <person name="Karaoz U."/>
            <person name="Brodie E.L."/>
            <person name="Williams K.H."/>
            <person name="Hubbard S.S."/>
            <person name="Banfield J.F."/>
        </authorList>
    </citation>
    <scope>NUCLEOTIDE SEQUENCE [LARGE SCALE GENOMIC DNA]</scope>
</reference>
<sequence>MNYAFQPQQPEKHKIFVSFHNADQAYRQAFDQLFGNHFISMSVDFGDIEPESDDDYIKRLIREEHIVNSSVVFALYGAETHKRKHVDWEISAALSEKVGGHKGLVVLLLPTFPVQPFNALGQYDVSLISQYLHPRTAANLQNGFELRNSFSL</sequence>
<evidence type="ECO:0000259" key="1">
    <source>
        <dbReference type="Pfam" id="PF08937"/>
    </source>
</evidence>
<accession>A0A1F6Y893</accession>
<comment type="caution">
    <text evidence="2">The sequence shown here is derived from an EMBL/GenBank/DDBJ whole genome shotgun (WGS) entry which is preliminary data.</text>
</comment>
<dbReference type="Pfam" id="PF08937">
    <property type="entry name" value="ThsB_TIR"/>
    <property type="match status" value="1"/>
</dbReference>
<dbReference type="InterPro" id="IPR015032">
    <property type="entry name" value="ThsB__TIR-like_domain"/>
</dbReference>
<dbReference type="AlphaFoldDB" id="A0A1F6Y893"/>
<feature type="domain" description="Thoeris protein ThsB TIR-like" evidence="1">
    <location>
        <begin position="16"/>
        <end position="106"/>
    </location>
</feature>
<dbReference type="Proteomes" id="UP000176192">
    <property type="component" value="Unassembled WGS sequence"/>
</dbReference>
<gene>
    <name evidence="2" type="ORF">A3G06_01405</name>
</gene>
<evidence type="ECO:0000313" key="2">
    <source>
        <dbReference type="EMBL" id="OGJ02588.1"/>
    </source>
</evidence>